<keyword evidence="1" id="KW-0812">Transmembrane</keyword>
<dbReference type="EMBL" id="CP018791">
    <property type="protein sequence ID" value="ARR02964.1"/>
    <property type="molecule type" value="Genomic_DNA"/>
</dbReference>
<protein>
    <submittedName>
        <fullName evidence="2">Uncharacterized protein</fullName>
    </submittedName>
</protein>
<name>A0A1X9T381_9BACT</name>
<evidence type="ECO:0000256" key="1">
    <source>
        <dbReference type="SAM" id="Phobius"/>
    </source>
</evidence>
<evidence type="ECO:0000313" key="3">
    <source>
        <dbReference type="Proteomes" id="UP000194265"/>
    </source>
</evidence>
<reference evidence="2 3" key="1">
    <citation type="journal article" date="2017" name="Genome Biol. Evol.">
        <title>Comparative Genomic Analysis Identifies a Campylobacter Clade Deficient in Selenium Metabolism.</title>
        <authorList>
            <person name="Miller W.G."/>
            <person name="Yee E."/>
            <person name="Lopes B.S."/>
            <person name="Chapman M.H."/>
            <person name="Huynh S."/>
            <person name="Bono J.L."/>
            <person name="Parker C.T."/>
            <person name="Strachan N.J.C."/>
            <person name="Forbes K.J."/>
        </authorList>
    </citation>
    <scope>NUCLEOTIDE SEQUENCE [LARGE SCALE GENOMIC DNA]</scope>
    <source>
        <strain evidence="2 3">RM8964</strain>
    </source>
</reference>
<evidence type="ECO:0000313" key="2">
    <source>
        <dbReference type="EMBL" id="ARR02964.1"/>
    </source>
</evidence>
<proteinExistence type="predicted"/>
<accession>A0A1X9T381</accession>
<dbReference type="STRING" id="1660074.CVIC8964_1585"/>
<keyword evidence="1" id="KW-1133">Transmembrane helix</keyword>
<dbReference type="AlphaFoldDB" id="A0A1X9T381"/>
<organism evidence="2 3">
    <name type="scientific">Campylobacter vicugnae</name>
    <dbReference type="NCBI Taxonomy" id="1660076"/>
    <lineage>
        <taxon>Bacteria</taxon>
        <taxon>Pseudomonadati</taxon>
        <taxon>Campylobacterota</taxon>
        <taxon>Epsilonproteobacteria</taxon>
        <taxon>Campylobacterales</taxon>
        <taxon>Campylobacteraceae</taxon>
        <taxon>Campylobacter</taxon>
    </lineage>
</organism>
<keyword evidence="1" id="KW-0472">Membrane</keyword>
<feature type="transmembrane region" description="Helical" evidence="1">
    <location>
        <begin position="20"/>
        <end position="38"/>
    </location>
</feature>
<gene>
    <name evidence="2" type="ORF">CVIC8964_1585</name>
</gene>
<dbReference type="Proteomes" id="UP000194265">
    <property type="component" value="Chromosome"/>
</dbReference>
<sequence length="59" mass="7257">MKMHIYKNLKHYFNLQFDNSWAIIKFIPLLKAILRLCFYQKRYKKSFYTIYAQILSGFG</sequence>